<accession>A0ABN7WAV2</accession>
<protein>
    <submittedName>
        <fullName evidence="1">13590_t:CDS:1</fullName>
    </submittedName>
</protein>
<organism evidence="1 2">
    <name type="scientific">Gigaspora margarita</name>
    <dbReference type="NCBI Taxonomy" id="4874"/>
    <lineage>
        <taxon>Eukaryota</taxon>
        <taxon>Fungi</taxon>
        <taxon>Fungi incertae sedis</taxon>
        <taxon>Mucoromycota</taxon>
        <taxon>Glomeromycotina</taxon>
        <taxon>Glomeromycetes</taxon>
        <taxon>Diversisporales</taxon>
        <taxon>Gigasporaceae</taxon>
        <taxon>Gigaspora</taxon>
    </lineage>
</organism>
<evidence type="ECO:0000313" key="2">
    <source>
        <dbReference type="Proteomes" id="UP000789901"/>
    </source>
</evidence>
<sequence length="54" mass="6272">LICKMNKRCIISRKDTSPITVSNSRRFKRDIEQLTKQMQQMSLNYTTIALALLA</sequence>
<keyword evidence="2" id="KW-1185">Reference proteome</keyword>
<feature type="non-terminal residue" evidence="1">
    <location>
        <position position="1"/>
    </location>
</feature>
<evidence type="ECO:0000313" key="1">
    <source>
        <dbReference type="EMBL" id="CAG8825022.1"/>
    </source>
</evidence>
<proteinExistence type="predicted"/>
<dbReference type="Proteomes" id="UP000789901">
    <property type="component" value="Unassembled WGS sequence"/>
</dbReference>
<comment type="caution">
    <text evidence="1">The sequence shown here is derived from an EMBL/GenBank/DDBJ whole genome shotgun (WGS) entry which is preliminary data.</text>
</comment>
<name>A0ABN7WAV2_GIGMA</name>
<reference evidence="1 2" key="1">
    <citation type="submission" date="2021-06" db="EMBL/GenBank/DDBJ databases">
        <authorList>
            <person name="Kallberg Y."/>
            <person name="Tangrot J."/>
            <person name="Rosling A."/>
        </authorList>
    </citation>
    <scope>NUCLEOTIDE SEQUENCE [LARGE SCALE GENOMIC DNA]</scope>
    <source>
        <strain evidence="1 2">120-4 pot B 10/14</strain>
    </source>
</reference>
<dbReference type="EMBL" id="CAJVQB010037246">
    <property type="protein sequence ID" value="CAG8825022.1"/>
    <property type="molecule type" value="Genomic_DNA"/>
</dbReference>
<gene>
    <name evidence="1" type="ORF">GMARGA_LOCUS28734</name>
</gene>